<feature type="compositionally biased region" description="Basic and acidic residues" evidence="4">
    <location>
        <begin position="672"/>
        <end position="683"/>
    </location>
</feature>
<evidence type="ECO:0000256" key="1">
    <source>
        <dbReference type="ARBA" id="ARBA00012417"/>
    </source>
</evidence>
<reference evidence="5" key="2">
    <citation type="journal article" date="2018" name="Nat. Commun.">
        <title>Tailed giant Tupanvirus possesses the most complete translational apparatus of the known virosphere.</title>
        <authorList>
            <person name="Abrahao J."/>
            <person name="Silva L."/>
            <person name="Silva L.S."/>
            <person name="Khalil J.Y.B."/>
            <person name="Rodrigues R."/>
            <person name="Arantes T."/>
            <person name="Assis F."/>
            <person name="Boratto P."/>
            <person name="Andrade M."/>
            <person name="Kroon E.G."/>
            <person name="Ribeiro B."/>
            <person name="Bergier I."/>
            <person name="Seligmann H."/>
            <person name="Ghigo E."/>
            <person name="Colson P."/>
            <person name="Levasseur A."/>
            <person name="Kroemer G."/>
            <person name="Raoult D."/>
            <person name="La Scola B."/>
        </authorList>
    </citation>
    <scope>NUCLEOTIDE SEQUENCE [LARGE SCALE GENOMIC DNA]</scope>
    <source>
        <strain evidence="5">Deep ocean</strain>
    </source>
</reference>
<evidence type="ECO:0000256" key="3">
    <source>
        <dbReference type="ARBA" id="ARBA00023109"/>
    </source>
</evidence>
<keyword evidence="2" id="KW-0239">DNA-directed DNA polymerase</keyword>
<name>A0A6N1NNY2_9VIRU</name>
<dbReference type="PROSITE" id="PS00116">
    <property type="entry name" value="DNA_POLYMERASE_B"/>
    <property type="match status" value="1"/>
</dbReference>
<dbReference type="RefSeq" id="YP_010781214.1">
    <property type="nucleotide sequence ID" value="NC_075038.1"/>
</dbReference>
<protein>
    <recommendedName>
        <fullName evidence="1">DNA-directed DNA polymerase</fullName>
        <ecNumber evidence="1">2.7.7.7</ecNumber>
    </recommendedName>
</protein>
<dbReference type="EC" id="2.7.7.7" evidence="1"/>
<keyword evidence="2" id="KW-0548">Nucleotidyltransferase</keyword>
<reference evidence="5" key="1">
    <citation type="submission" date="2017-06" db="EMBL/GenBank/DDBJ databases">
        <authorList>
            <person name="Assis F.L."/>
            <person name="Abrahao J.S."/>
            <person name="Silva L."/>
            <person name="Khalil J.B."/>
            <person name="Rodrigues R."/>
            <person name="Silva L.S."/>
            <person name="Boratto P."/>
            <person name="Andrade M."/>
            <person name="Kroon E.G."/>
            <person name="Ribeiro B."/>
            <person name="Bergier I."/>
            <person name="Seligmann H."/>
            <person name="Ghigo E."/>
            <person name="Colson P."/>
            <person name="Levasseur A."/>
            <person name="Raoult D."/>
            <person name="Scola B.L."/>
        </authorList>
    </citation>
    <scope>NUCLEOTIDE SEQUENCE</scope>
    <source>
        <strain evidence="5">Deep ocean</strain>
    </source>
</reference>
<dbReference type="GeneID" id="80517905"/>
<sequence>MSSDNSDIENDFLTIDVDCNISNDDSVDDDKNNDNNSNDEILFDPPNKTTTNSGLKNLQLIPKNSISVRTSQINLSPQQSEQNNERYTLSLPIDGPENNELRRFIEMMDERMSSYARQNYQTLTAQNTVATVNNTNISQQQYNAHRHFEQTMGRLNRSNMNEFTVQNMNEFTIHGRNYEPSGSVNSSSEYNTSPREIFQNSQSSDPEIYTGARVMPSGDTWPESRRSYFDDDRHKPHFNFVSSKHIDFDLENHGLEYIHEQIKIFKGYKFSFDTTYRGKQAYGEGATRQVYTKLCNDLVGTIMKKISPYFMDIDPNHPFWDSDENIECFVMFVGMVIDSECVLPYHFSPALLEAISNKKMELKHLEFFMDKLYPTEYTIVKKVHPKDFDLLDSDYVDHEDYYRSKIIGSLNRKKINIYASISKYFELFDSFYDYDILVIDSTFSGNYHITPDMVLANINFTDSNRQSLWENFVKSLTETELKQMLILFGNTTSLDKHYTVCVSKTLKTDIHITTCMQMVTISENLFEHEEYLNNLKLYFSDFDQISDSPSVFRNYDDNSMTFRPLSYNTEDDITYTRQTYWRNFYPFFSRVLAPEPTTIRRDVANLDSYNADFDGDELDIEYESFFPSLLLNGRPIYGDTDSVFVRVETPVSNTFRYQSHQVAITLARSKIEQKSKERKDKPRTSRNAMRRSNNIVRQSSRNTSRKFKSNYH</sequence>
<evidence type="ECO:0000313" key="5">
    <source>
        <dbReference type="EMBL" id="QKU34577.1"/>
    </source>
</evidence>
<dbReference type="GO" id="GO:0000166">
    <property type="term" value="F:nucleotide binding"/>
    <property type="evidence" value="ECO:0007669"/>
    <property type="project" value="InterPro"/>
</dbReference>
<feature type="region of interest" description="Disordered" evidence="4">
    <location>
        <begin position="19"/>
        <end position="54"/>
    </location>
</feature>
<dbReference type="KEGG" id="vg:80517905"/>
<dbReference type="EMBL" id="MF405918">
    <property type="protein sequence ID" value="QKU34577.1"/>
    <property type="molecule type" value="Genomic_DNA"/>
</dbReference>
<feature type="compositionally biased region" description="Polar residues" evidence="4">
    <location>
        <begin position="685"/>
        <end position="702"/>
    </location>
</feature>
<proteinExistence type="predicted"/>
<dbReference type="InterPro" id="IPR035983">
    <property type="entry name" value="Hect_E3_ubiquitin_ligase"/>
</dbReference>
<keyword evidence="3" id="KW-1194">Viral DNA replication</keyword>
<dbReference type="SUPFAM" id="SSF56204">
    <property type="entry name" value="Hect, E3 ligase catalytic domain"/>
    <property type="match status" value="1"/>
</dbReference>
<evidence type="ECO:0000256" key="4">
    <source>
        <dbReference type="SAM" id="MobiDB-lite"/>
    </source>
</evidence>
<dbReference type="GO" id="GO:0039693">
    <property type="term" value="P:viral DNA genome replication"/>
    <property type="evidence" value="ECO:0007669"/>
    <property type="project" value="UniProtKB-KW"/>
</dbReference>
<dbReference type="GO" id="GO:0003887">
    <property type="term" value="F:DNA-directed DNA polymerase activity"/>
    <property type="evidence" value="ECO:0007669"/>
    <property type="project" value="UniProtKB-KW"/>
</dbReference>
<feature type="compositionally biased region" description="Basic residues" evidence="4">
    <location>
        <begin position="703"/>
        <end position="712"/>
    </location>
</feature>
<keyword evidence="3" id="KW-0235">DNA replication</keyword>
<dbReference type="GO" id="GO:0003676">
    <property type="term" value="F:nucleic acid binding"/>
    <property type="evidence" value="ECO:0007669"/>
    <property type="project" value="InterPro"/>
</dbReference>
<feature type="region of interest" description="Disordered" evidence="4">
    <location>
        <begin position="672"/>
        <end position="712"/>
    </location>
</feature>
<keyword evidence="2" id="KW-0808">Transferase</keyword>
<organism evidence="5">
    <name type="scientific">Tupanvirus deep ocean</name>
    <dbReference type="NCBI Taxonomy" id="2126984"/>
    <lineage>
        <taxon>Viruses</taxon>
        <taxon>Varidnaviria</taxon>
        <taxon>Bamfordvirae</taxon>
        <taxon>Nucleocytoviricota</taxon>
        <taxon>Megaviricetes</taxon>
        <taxon>Imitervirales</taxon>
        <taxon>Mimiviridae</taxon>
        <taxon>Megamimivirinae</taxon>
        <taxon>Tupanvirus</taxon>
        <taxon>Tupanvirus altamarinense</taxon>
    </lineage>
</organism>
<dbReference type="InterPro" id="IPR017964">
    <property type="entry name" value="DNA-dir_DNA_pol_B_CS"/>
</dbReference>
<dbReference type="GO" id="GO:0004842">
    <property type="term" value="F:ubiquitin-protein transferase activity"/>
    <property type="evidence" value="ECO:0007669"/>
    <property type="project" value="InterPro"/>
</dbReference>
<accession>A0A6N1NNY2</accession>
<evidence type="ECO:0000256" key="2">
    <source>
        <dbReference type="ARBA" id="ARBA00022932"/>
    </source>
</evidence>